<dbReference type="RefSeq" id="WP_160681894.1">
    <property type="nucleotide sequence ID" value="NZ_WTYW01000001.1"/>
</dbReference>
<sequence>MRAILPSLLALSLACALAACSGSDGDEEAIEANRKALDAATIQAFDSVEAASIALDGEGLRIVAPRGSGLLLGFGAKRGTVEGLLQNLLEDEPERTINNECGAGPMKFTSFGSLTLNFQDGEFVGWLVDERGKQSTIDGVGIGTTRAEAERSRIIEIIDGSTLGTEFSSGAINGFLADESADAPITGLYAGTNCFFR</sequence>
<organism evidence="2 3">
    <name type="scientific">Parapontixanthobacter aurantiacus</name>
    <dbReference type="NCBI Taxonomy" id="1463599"/>
    <lineage>
        <taxon>Bacteria</taxon>
        <taxon>Pseudomonadati</taxon>
        <taxon>Pseudomonadota</taxon>
        <taxon>Alphaproteobacteria</taxon>
        <taxon>Sphingomonadales</taxon>
        <taxon>Erythrobacteraceae</taxon>
        <taxon>Parapontixanthobacter</taxon>
    </lineage>
</organism>
<dbReference type="Proteomes" id="UP000433104">
    <property type="component" value="Unassembled WGS sequence"/>
</dbReference>
<feature type="signal peptide" evidence="1">
    <location>
        <begin position="1"/>
        <end position="18"/>
    </location>
</feature>
<protein>
    <submittedName>
        <fullName evidence="2">Aspartate-semialdehyde dehydrogenase</fullName>
    </submittedName>
</protein>
<dbReference type="OrthoDB" id="878483at2"/>
<keyword evidence="3" id="KW-1185">Reference proteome</keyword>
<dbReference type="AlphaFoldDB" id="A0A844ZE17"/>
<accession>A0A844ZE17</accession>
<dbReference type="EMBL" id="WTYW01000001">
    <property type="protein sequence ID" value="MXO85492.1"/>
    <property type="molecule type" value="Genomic_DNA"/>
</dbReference>
<reference evidence="2 3" key="1">
    <citation type="submission" date="2019-12" db="EMBL/GenBank/DDBJ databases">
        <title>Genomic-based taxomic classification of the family Erythrobacteraceae.</title>
        <authorList>
            <person name="Xu L."/>
        </authorList>
    </citation>
    <scope>NUCLEOTIDE SEQUENCE [LARGE SCALE GENOMIC DNA]</scope>
    <source>
        <strain evidence="2 3">MCCC 1A09962</strain>
    </source>
</reference>
<feature type="chain" id="PRO_5032791751" evidence="1">
    <location>
        <begin position="19"/>
        <end position="197"/>
    </location>
</feature>
<keyword evidence="1" id="KW-0732">Signal</keyword>
<evidence type="ECO:0000313" key="3">
    <source>
        <dbReference type="Proteomes" id="UP000433104"/>
    </source>
</evidence>
<dbReference type="PROSITE" id="PS51257">
    <property type="entry name" value="PROKAR_LIPOPROTEIN"/>
    <property type="match status" value="1"/>
</dbReference>
<evidence type="ECO:0000313" key="2">
    <source>
        <dbReference type="EMBL" id="MXO85492.1"/>
    </source>
</evidence>
<comment type="caution">
    <text evidence="2">The sequence shown here is derived from an EMBL/GenBank/DDBJ whole genome shotgun (WGS) entry which is preliminary data.</text>
</comment>
<evidence type="ECO:0000256" key="1">
    <source>
        <dbReference type="SAM" id="SignalP"/>
    </source>
</evidence>
<proteinExistence type="predicted"/>
<name>A0A844ZE17_9SPHN</name>
<gene>
    <name evidence="2" type="ORF">GRI38_05555</name>
</gene>